<dbReference type="Gene3D" id="1.20.1440.340">
    <property type="match status" value="1"/>
</dbReference>
<dbReference type="Gene3D" id="3.30.70.3170">
    <property type="match status" value="1"/>
</dbReference>
<evidence type="ECO:0000256" key="5">
    <source>
        <dbReference type="ARBA" id="ARBA00022840"/>
    </source>
</evidence>
<dbReference type="Pfam" id="PF00288">
    <property type="entry name" value="GHMP_kinases_N"/>
    <property type="match status" value="1"/>
</dbReference>
<evidence type="ECO:0000256" key="2">
    <source>
        <dbReference type="ARBA" id="ARBA00022679"/>
    </source>
</evidence>
<dbReference type="InterPro" id="IPR020568">
    <property type="entry name" value="Ribosomal_Su5_D2-typ_SF"/>
</dbReference>
<dbReference type="PANTHER" id="PTHR10457">
    <property type="entry name" value="MEVALONATE KINASE/GALACTOKINASE"/>
    <property type="match status" value="1"/>
</dbReference>
<dbReference type="InterPro" id="IPR006204">
    <property type="entry name" value="GHMP_kinase_N_dom"/>
</dbReference>
<evidence type="ECO:0000313" key="10">
    <source>
        <dbReference type="Proteomes" id="UP001152798"/>
    </source>
</evidence>
<dbReference type="PROSITE" id="PS00106">
    <property type="entry name" value="GALACTOKINASE"/>
    <property type="match status" value="1"/>
</dbReference>
<gene>
    <name evidence="9" type="ORF">NEZAVI_LOCUS6831</name>
</gene>
<dbReference type="InterPro" id="IPR036554">
    <property type="entry name" value="GHMP_kinase_C_sf"/>
</dbReference>
<dbReference type="InterPro" id="IPR019741">
    <property type="entry name" value="Galactokinase_CS"/>
</dbReference>
<dbReference type="PRINTS" id="PR00959">
    <property type="entry name" value="MEVGALKINASE"/>
</dbReference>
<dbReference type="InterPro" id="IPR013750">
    <property type="entry name" value="GHMP_kinase_C_dom"/>
</dbReference>
<accession>A0A9P0MJA6</accession>
<name>A0A9P0MJA6_NEZVI</name>
<dbReference type="GO" id="GO:0004335">
    <property type="term" value="F:galactokinase activity"/>
    <property type="evidence" value="ECO:0007669"/>
    <property type="project" value="InterPro"/>
</dbReference>
<feature type="domain" description="GHMP kinase C-terminal" evidence="7">
    <location>
        <begin position="356"/>
        <end position="430"/>
    </location>
</feature>
<dbReference type="OrthoDB" id="187738at2759"/>
<dbReference type="PIRSF" id="PIRSF000530">
    <property type="entry name" value="Galactokinase"/>
    <property type="match status" value="1"/>
</dbReference>
<dbReference type="AlphaFoldDB" id="A0A9P0MJA6"/>
<dbReference type="InterPro" id="IPR006206">
    <property type="entry name" value="Mevalonate/galactokinase"/>
</dbReference>
<comment type="similarity">
    <text evidence="1">Belongs to the GHMP kinase family. GalK subfamily.</text>
</comment>
<sequence>MSELSNNSVFPQVHTHPKNNELHERLKKLKHTFFSKFSYYPDVYVRVPGRVNLIGEHIDYCGYSVCPLAIDKDILLAAKAVEEEPFLKITNLDSKYPDCIVPDSNFVIDHQKYGWCAYVLCGIYGALEKLGGKPVSLRFAIAGSIPPGAGLSSSSAVVCASLLATTYLNKLTLSKAELATMSAISEQYVGTVGGGMDQAIAFCATEGCAKHIEFNPLRTTDVSIPGDAIFVIADSLVTKNKAESNDFNTRVVETRLVAQVLAKRQLITSCVDKLKIADVQAELDISLEKMISLVKSTFHKEPYTKEELCEELAMTKDELSKILTANTRHLSQFSLYQRGLHVVEEAFRVQKWLSTNSVQTLGCLMNESHQSLRDLYEASHPSLDRLVSDCLGGGALGARLTGAGWGGCVVAITTQDKVDNLIKSLAKSYYKNYDGVFSEVVFATHPGRGAEIFTSI</sequence>
<dbReference type="Gene3D" id="3.30.230.10">
    <property type="match status" value="1"/>
</dbReference>
<evidence type="ECO:0000259" key="8">
    <source>
        <dbReference type="Pfam" id="PF10509"/>
    </source>
</evidence>
<keyword evidence="4" id="KW-0418">Kinase</keyword>
<dbReference type="GO" id="GO:0006012">
    <property type="term" value="P:galactose metabolic process"/>
    <property type="evidence" value="ECO:0007669"/>
    <property type="project" value="InterPro"/>
</dbReference>
<feature type="domain" description="GHMP kinase N-terminal" evidence="6">
    <location>
        <begin position="123"/>
        <end position="203"/>
    </location>
</feature>
<dbReference type="PANTHER" id="PTHR10457:SF7">
    <property type="entry name" value="GALACTOKINASE-RELATED"/>
    <property type="match status" value="1"/>
</dbReference>
<evidence type="ECO:0000313" key="9">
    <source>
        <dbReference type="EMBL" id="CAH1396864.1"/>
    </source>
</evidence>
<evidence type="ECO:0000259" key="6">
    <source>
        <dbReference type="Pfam" id="PF00288"/>
    </source>
</evidence>
<dbReference type="Proteomes" id="UP001152798">
    <property type="component" value="Chromosome 3"/>
</dbReference>
<evidence type="ECO:0000259" key="7">
    <source>
        <dbReference type="Pfam" id="PF08544"/>
    </source>
</evidence>
<keyword evidence="10" id="KW-1185">Reference proteome</keyword>
<dbReference type="GO" id="GO:0005524">
    <property type="term" value="F:ATP binding"/>
    <property type="evidence" value="ECO:0007669"/>
    <property type="project" value="UniProtKB-KW"/>
</dbReference>
<dbReference type="InterPro" id="IPR000705">
    <property type="entry name" value="Galactokinase"/>
</dbReference>
<dbReference type="InterPro" id="IPR019539">
    <property type="entry name" value="GalKase_N"/>
</dbReference>
<dbReference type="EMBL" id="OV725079">
    <property type="protein sequence ID" value="CAH1396864.1"/>
    <property type="molecule type" value="Genomic_DNA"/>
</dbReference>
<dbReference type="GO" id="GO:0005829">
    <property type="term" value="C:cytosol"/>
    <property type="evidence" value="ECO:0007669"/>
    <property type="project" value="TreeGrafter"/>
</dbReference>
<feature type="domain" description="Galactokinase N-terminal" evidence="8">
    <location>
        <begin position="32"/>
        <end position="79"/>
    </location>
</feature>
<evidence type="ECO:0000256" key="1">
    <source>
        <dbReference type="ARBA" id="ARBA00006566"/>
    </source>
</evidence>
<keyword evidence="5" id="KW-0067">ATP-binding</keyword>
<evidence type="ECO:0008006" key="11">
    <source>
        <dbReference type="Google" id="ProtNLM"/>
    </source>
</evidence>
<protein>
    <recommendedName>
        <fullName evidence="11">Galactokinase</fullName>
    </recommendedName>
</protein>
<keyword evidence="3" id="KW-0547">Nucleotide-binding</keyword>
<dbReference type="SUPFAM" id="SSF54211">
    <property type="entry name" value="Ribosomal protein S5 domain 2-like"/>
    <property type="match status" value="1"/>
</dbReference>
<organism evidence="9 10">
    <name type="scientific">Nezara viridula</name>
    <name type="common">Southern green stink bug</name>
    <name type="synonym">Cimex viridulus</name>
    <dbReference type="NCBI Taxonomy" id="85310"/>
    <lineage>
        <taxon>Eukaryota</taxon>
        <taxon>Metazoa</taxon>
        <taxon>Ecdysozoa</taxon>
        <taxon>Arthropoda</taxon>
        <taxon>Hexapoda</taxon>
        <taxon>Insecta</taxon>
        <taxon>Pterygota</taxon>
        <taxon>Neoptera</taxon>
        <taxon>Paraneoptera</taxon>
        <taxon>Hemiptera</taxon>
        <taxon>Heteroptera</taxon>
        <taxon>Panheteroptera</taxon>
        <taxon>Pentatomomorpha</taxon>
        <taxon>Pentatomoidea</taxon>
        <taxon>Pentatomidae</taxon>
        <taxon>Pentatominae</taxon>
        <taxon>Nezara</taxon>
    </lineage>
</organism>
<dbReference type="NCBIfam" id="TIGR00131">
    <property type="entry name" value="gal_kin"/>
    <property type="match status" value="1"/>
</dbReference>
<dbReference type="Pfam" id="PF10509">
    <property type="entry name" value="GalKase_gal_bdg"/>
    <property type="match status" value="1"/>
</dbReference>
<dbReference type="InterPro" id="IPR006203">
    <property type="entry name" value="GHMP_knse_ATP-bd_CS"/>
</dbReference>
<dbReference type="PRINTS" id="PR00473">
    <property type="entry name" value="GALCTOKINASE"/>
</dbReference>
<keyword evidence="2" id="KW-0808">Transferase</keyword>
<dbReference type="PROSITE" id="PS00627">
    <property type="entry name" value="GHMP_KINASES_ATP"/>
    <property type="match status" value="1"/>
</dbReference>
<evidence type="ECO:0000256" key="3">
    <source>
        <dbReference type="ARBA" id="ARBA00022741"/>
    </source>
</evidence>
<proteinExistence type="inferred from homology"/>
<dbReference type="SUPFAM" id="SSF55060">
    <property type="entry name" value="GHMP Kinase, C-terminal domain"/>
    <property type="match status" value="1"/>
</dbReference>
<dbReference type="Pfam" id="PF08544">
    <property type="entry name" value="GHMP_kinases_C"/>
    <property type="match status" value="1"/>
</dbReference>
<dbReference type="InterPro" id="IPR014721">
    <property type="entry name" value="Ribsml_uS5_D2-typ_fold_subgr"/>
</dbReference>
<evidence type="ECO:0000256" key="4">
    <source>
        <dbReference type="ARBA" id="ARBA00022777"/>
    </source>
</evidence>
<reference evidence="9" key="1">
    <citation type="submission" date="2022-01" db="EMBL/GenBank/DDBJ databases">
        <authorList>
            <person name="King R."/>
        </authorList>
    </citation>
    <scope>NUCLEOTIDE SEQUENCE</scope>
</reference>